<dbReference type="InterPro" id="IPR050107">
    <property type="entry name" value="ABC_carbohydrate_import_ATPase"/>
</dbReference>
<dbReference type="InterPro" id="IPR027417">
    <property type="entry name" value="P-loop_NTPase"/>
</dbReference>
<accession>A0AAW4PRM8</accession>
<gene>
    <name evidence="5" type="ORF">EGH21_09230</name>
</gene>
<evidence type="ECO:0000256" key="2">
    <source>
        <dbReference type="ARBA" id="ARBA00022840"/>
    </source>
</evidence>
<dbReference type="InterPro" id="IPR003593">
    <property type="entry name" value="AAA+_ATPase"/>
</dbReference>
<evidence type="ECO:0000259" key="4">
    <source>
        <dbReference type="PROSITE" id="PS50893"/>
    </source>
</evidence>
<dbReference type="InterPro" id="IPR003439">
    <property type="entry name" value="ABC_transporter-like_ATP-bd"/>
</dbReference>
<reference evidence="5 6" key="1">
    <citation type="submission" date="2021-06" db="EMBL/GenBank/DDBJ databases">
        <title>Halomicroarcula sp. a new haloarchaeum isolated from saline soil.</title>
        <authorList>
            <person name="Duran-Viseras A."/>
            <person name="Sanchez-Porro C."/>
            <person name="Ventosa A."/>
        </authorList>
    </citation>
    <scope>NUCLEOTIDE SEQUENCE [LARGE SCALE GENOMIC DNA]</scope>
    <source>
        <strain evidence="5 6">F13</strain>
    </source>
</reference>
<name>A0AAW4PRM8_9EURY</name>
<dbReference type="CDD" id="cd03216">
    <property type="entry name" value="ABC_Carb_Monos_I"/>
    <property type="match status" value="1"/>
</dbReference>
<dbReference type="PROSITE" id="PS00211">
    <property type="entry name" value="ABC_TRANSPORTER_1"/>
    <property type="match status" value="1"/>
</dbReference>
<evidence type="ECO:0000313" key="5">
    <source>
        <dbReference type="EMBL" id="MBX0323210.1"/>
    </source>
</evidence>
<dbReference type="Pfam" id="PF00005">
    <property type="entry name" value="ABC_tran"/>
    <property type="match status" value="1"/>
</dbReference>
<dbReference type="RefSeq" id="WP_220618188.1">
    <property type="nucleotide sequence ID" value="NZ_RKLR01000003.1"/>
</dbReference>
<dbReference type="EMBL" id="RKLR01000003">
    <property type="protein sequence ID" value="MBX0323210.1"/>
    <property type="molecule type" value="Genomic_DNA"/>
</dbReference>
<proteinExistence type="predicted"/>
<keyword evidence="6" id="KW-1185">Reference proteome</keyword>
<dbReference type="Proteomes" id="UP001430377">
    <property type="component" value="Unassembled WGS sequence"/>
</dbReference>
<evidence type="ECO:0000256" key="3">
    <source>
        <dbReference type="SAM" id="MobiDB-lite"/>
    </source>
</evidence>
<protein>
    <submittedName>
        <fullName evidence="5">ATP-binding cassette domain-containing protein</fullName>
    </submittedName>
</protein>
<keyword evidence="2 5" id="KW-0067">ATP-binding</keyword>
<dbReference type="SUPFAM" id="SSF52540">
    <property type="entry name" value="P-loop containing nucleoside triphosphate hydrolases"/>
    <property type="match status" value="1"/>
</dbReference>
<sequence length="276" mass="30018">MSVEDSGTAEQEAAGSPATDEAGEPKLRVENITKQFGRIVAVDDVTLDIQESEIFALVGDNGAGKSTLMNVLSGVHAPTKGTIYKDGREVQFSNPSDARDNGIETVYQDLALMDDLDIATNIFMGQFPRRGFGPLSFIDWETTYERSRQIMMDQLGRDVDIKTEVEFLSGGQRQLVAIGRALAFDPDVIILDEPTSALSVDATRLVQDTLDRLAEEGITIVIVSHNIESVLAHADRIGVLYQGSLVDIKQPGETDLEELNELMTTGTLDAGLLDDD</sequence>
<dbReference type="SMART" id="SM00382">
    <property type="entry name" value="AAA"/>
    <property type="match status" value="1"/>
</dbReference>
<feature type="domain" description="ABC transporter" evidence="4">
    <location>
        <begin position="27"/>
        <end position="267"/>
    </location>
</feature>
<dbReference type="AlphaFoldDB" id="A0AAW4PRM8"/>
<dbReference type="PANTHER" id="PTHR43790:SF8">
    <property type="entry name" value="SUGAR ABC TRANSPORTER ATP-BINDING PROTEIN"/>
    <property type="match status" value="1"/>
</dbReference>
<dbReference type="GO" id="GO:0005524">
    <property type="term" value="F:ATP binding"/>
    <property type="evidence" value="ECO:0007669"/>
    <property type="project" value="UniProtKB-KW"/>
</dbReference>
<dbReference type="InterPro" id="IPR017871">
    <property type="entry name" value="ABC_transporter-like_CS"/>
</dbReference>
<dbReference type="PROSITE" id="PS50893">
    <property type="entry name" value="ABC_TRANSPORTER_2"/>
    <property type="match status" value="1"/>
</dbReference>
<dbReference type="Gene3D" id="3.40.50.300">
    <property type="entry name" value="P-loop containing nucleotide triphosphate hydrolases"/>
    <property type="match status" value="1"/>
</dbReference>
<comment type="caution">
    <text evidence="5">The sequence shown here is derived from an EMBL/GenBank/DDBJ whole genome shotgun (WGS) entry which is preliminary data.</text>
</comment>
<keyword evidence="1" id="KW-0547">Nucleotide-binding</keyword>
<dbReference type="GO" id="GO:0016887">
    <property type="term" value="F:ATP hydrolysis activity"/>
    <property type="evidence" value="ECO:0007669"/>
    <property type="project" value="InterPro"/>
</dbReference>
<feature type="region of interest" description="Disordered" evidence="3">
    <location>
        <begin position="1"/>
        <end position="26"/>
    </location>
</feature>
<dbReference type="PANTHER" id="PTHR43790">
    <property type="entry name" value="CARBOHYDRATE TRANSPORT ATP-BINDING PROTEIN MG119-RELATED"/>
    <property type="match status" value="1"/>
</dbReference>
<evidence type="ECO:0000313" key="6">
    <source>
        <dbReference type="Proteomes" id="UP001430377"/>
    </source>
</evidence>
<organism evidence="5 6">
    <name type="scientific">Haloarcula rubra</name>
    <dbReference type="NCBI Taxonomy" id="2487747"/>
    <lineage>
        <taxon>Archaea</taxon>
        <taxon>Methanobacteriati</taxon>
        <taxon>Methanobacteriota</taxon>
        <taxon>Stenosarchaea group</taxon>
        <taxon>Halobacteria</taxon>
        <taxon>Halobacteriales</taxon>
        <taxon>Haloarculaceae</taxon>
        <taxon>Haloarcula</taxon>
    </lineage>
</organism>
<evidence type="ECO:0000256" key="1">
    <source>
        <dbReference type="ARBA" id="ARBA00022741"/>
    </source>
</evidence>